<dbReference type="EMBL" id="GBRH01198271">
    <property type="protein sequence ID" value="JAD99624.1"/>
    <property type="molecule type" value="Transcribed_RNA"/>
</dbReference>
<evidence type="ECO:0000313" key="2">
    <source>
        <dbReference type="EMBL" id="JAD99624.1"/>
    </source>
</evidence>
<dbReference type="AlphaFoldDB" id="A0A0A9EFY2"/>
<accession>A0A0A9EFY2</accession>
<feature type="compositionally biased region" description="Basic residues" evidence="1">
    <location>
        <begin position="13"/>
        <end position="24"/>
    </location>
</feature>
<proteinExistence type="predicted"/>
<organism evidence="2">
    <name type="scientific">Arundo donax</name>
    <name type="common">Giant reed</name>
    <name type="synonym">Donax arundinaceus</name>
    <dbReference type="NCBI Taxonomy" id="35708"/>
    <lineage>
        <taxon>Eukaryota</taxon>
        <taxon>Viridiplantae</taxon>
        <taxon>Streptophyta</taxon>
        <taxon>Embryophyta</taxon>
        <taxon>Tracheophyta</taxon>
        <taxon>Spermatophyta</taxon>
        <taxon>Magnoliopsida</taxon>
        <taxon>Liliopsida</taxon>
        <taxon>Poales</taxon>
        <taxon>Poaceae</taxon>
        <taxon>PACMAD clade</taxon>
        <taxon>Arundinoideae</taxon>
        <taxon>Arundineae</taxon>
        <taxon>Arundo</taxon>
    </lineage>
</organism>
<reference evidence="2" key="1">
    <citation type="submission" date="2014-09" db="EMBL/GenBank/DDBJ databases">
        <authorList>
            <person name="Magalhaes I.L.F."/>
            <person name="Oliveira U."/>
            <person name="Santos F.R."/>
            <person name="Vidigal T.H.D.A."/>
            <person name="Brescovit A.D."/>
            <person name="Santos A.J."/>
        </authorList>
    </citation>
    <scope>NUCLEOTIDE SEQUENCE</scope>
    <source>
        <tissue evidence="2">Shoot tissue taken approximately 20 cm above the soil surface</tissue>
    </source>
</reference>
<evidence type="ECO:0000256" key="1">
    <source>
        <dbReference type="SAM" id="MobiDB-lite"/>
    </source>
</evidence>
<sequence>MGSKLLGQVTVRPRCRRSQRQGAL</sequence>
<protein>
    <submittedName>
        <fullName evidence="2">Uncharacterized protein</fullName>
    </submittedName>
</protein>
<name>A0A0A9EFY2_ARUDO</name>
<feature type="region of interest" description="Disordered" evidence="1">
    <location>
        <begin position="1"/>
        <end position="24"/>
    </location>
</feature>
<reference evidence="2" key="2">
    <citation type="journal article" date="2015" name="Data Brief">
        <title>Shoot transcriptome of the giant reed, Arundo donax.</title>
        <authorList>
            <person name="Barrero R.A."/>
            <person name="Guerrero F.D."/>
            <person name="Moolhuijzen P."/>
            <person name="Goolsby J.A."/>
            <person name="Tidwell J."/>
            <person name="Bellgard S.E."/>
            <person name="Bellgard M.I."/>
        </authorList>
    </citation>
    <scope>NUCLEOTIDE SEQUENCE</scope>
    <source>
        <tissue evidence="2">Shoot tissue taken approximately 20 cm above the soil surface</tissue>
    </source>
</reference>